<dbReference type="InterPro" id="IPR019734">
    <property type="entry name" value="TPR_rpt"/>
</dbReference>
<feature type="repeat" description="TPR" evidence="1">
    <location>
        <begin position="184"/>
        <end position="217"/>
    </location>
</feature>
<dbReference type="GO" id="GO:0006508">
    <property type="term" value="P:proteolysis"/>
    <property type="evidence" value="ECO:0007669"/>
    <property type="project" value="UniProtKB-KW"/>
</dbReference>
<organism evidence="2 3">
    <name type="scientific">Sulfoacidibacillus ferrooxidans</name>
    <dbReference type="NCBI Taxonomy" id="2005001"/>
    <lineage>
        <taxon>Bacteria</taxon>
        <taxon>Bacillati</taxon>
        <taxon>Bacillota</taxon>
        <taxon>Bacilli</taxon>
        <taxon>Bacillales</taxon>
        <taxon>Alicyclobacillaceae</taxon>
        <taxon>Sulfoacidibacillus</taxon>
    </lineage>
</organism>
<sequence>MLFHEPFERLMRAVSRIAKQLETADVQQRQYLIQELEELRTLCNPFFEMWLSFEDQIEALYEQYALPPEEGEEYVKPKQVLQGKDSTAHTSESAKPSQEFMVELGSTLLSEQGHQLFRRGLGYFDLLMFPESIVEFKKIIEMDPHMVIARLYLAINYIATEQYEEAHVHLSFVQQVAQDHLLRAAVHDARAQMYMRQNNYEQALDELTSLLSINPSYSDAYFNHAVCAYHTGNFTLAQDSAKKVLTENSMDVDAWRIYGSALFAIGNIQSALAVYAKIRKWVPKNPQIAIELAKIYVSLKRIQEAETLLHEVEKHSQVRSAYYGLQGDIALYKGLSKEAVALFKKQASLTRAPISTQRLAWALYADQRFDEARHYFEQHYEQHKDSISSVVGLARIASYQGNSATARGYLQQLIRDKRSKVRAIGLSELGRMYLEHQDIERAKRFLYSSLAIDRTQETAIALLGLAMRLSANDATYKSSESLSTNSSAISGIDSTASLSDT</sequence>
<dbReference type="PANTHER" id="PTHR12558">
    <property type="entry name" value="CELL DIVISION CYCLE 16,23,27"/>
    <property type="match status" value="1"/>
</dbReference>
<dbReference type="InterPro" id="IPR011990">
    <property type="entry name" value="TPR-like_helical_dom_sf"/>
</dbReference>
<keyword evidence="3" id="KW-1185">Reference proteome</keyword>
<dbReference type="Pfam" id="PF13432">
    <property type="entry name" value="TPR_16"/>
    <property type="match status" value="2"/>
</dbReference>
<comment type="caution">
    <text evidence="2">The sequence shown here is derived from an EMBL/GenBank/DDBJ whole genome shotgun (WGS) entry which is preliminary data.</text>
</comment>
<proteinExistence type="predicted"/>
<evidence type="ECO:0000313" key="3">
    <source>
        <dbReference type="Proteomes" id="UP001139263"/>
    </source>
</evidence>
<dbReference type="PROSITE" id="PS50005">
    <property type="entry name" value="TPR"/>
    <property type="match status" value="1"/>
</dbReference>
<dbReference type="GO" id="GO:0008233">
    <property type="term" value="F:peptidase activity"/>
    <property type="evidence" value="ECO:0007669"/>
    <property type="project" value="UniProtKB-KW"/>
</dbReference>
<dbReference type="EC" id="3.4.-.-" evidence="2"/>
<keyword evidence="2" id="KW-0378">Hydrolase</keyword>
<keyword evidence="2" id="KW-0645">Protease</keyword>
<evidence type="ECO:0000313" key="2">
    <source>
        <dbReference type="EMBL" id="MCI0184272.1"/>
    </source>
</evidence>
<dbReference type="Pfam" id="PF14559">
    <property type="entry name" value="TPR_19"/>
    <property type="match status" value="1"/>
</dbReference>
<dbReference type="EMBL" id="JALBUF010000011">
    <property type="protein sequence ID" value="MCI0184272.1"/>
    <property type="molecule type" value="Genomic_DNA"/>
</dbReference>
<evidence type="ECO:0000256" key="1">
    <source>
        <dbReference type="PROSITE-ProRule" id="PRU00339"/>
    </source>
</evidence>
<protein>
    <submittedName>
        <fullName evidence="2">Beta-barrel assembly-enhancing protease</fullName>
        <ecNumber evidence="2">3.4.-.-</ecNumber>
    </submittedName>
</protein>
<gene>
    <name evidence="2" type="primary">bepA_2</name>
    <name evidence="2" type="ORF">MM817_02567</name>
</gene>
<name>A0A9X2AFC1_9BACL</name>
<keyword evidence="1" id="KW-0802">TPR repeat</keyword>
<reference evidence="2" key="1">
    <citation type="submission" date="2022-03" db="EMBL/GenBank/DDBJ databases">
        <title>Draft Genome Sequence of Firmicute Strain S0AB, a Heterotrophic Iron/Sulfur-Oxidizing Extreme Acidophile.</title>
        <authorList>
            <person name="Vergara E."/>
            <person name="Pakostova E."/>
            <person name="Johnson D.B."/>
            <person name="Holmes D.S."/>
        </authorList>
    </citation>
    <scope>NUCLEOTIDE SEQUENCE</scope>
    <source>
        <strain evidence="2">S0AB</strain>
    </source>
</reference>
<dbReference type="AlphaFoldDB" id="A0A9X2AFC1"/>
<accession>A0A9X2AFC1</accession>
<dbReference type="PANTHER" id="PTHR12558:SF13">
    <property type="entry name" value="CELL DIVISION CYCLE PROTEIN 27 HOMOLOG"/>
    <property type="match status" value="1"/>
</dbReference>
<dbReference type="Proteomes" id="UP001139263">
    <property type="component" value="Unassembled WGS sequence"/>
</dbReference>
<dbReference type="Gene3D" id="1.25.40.10">
    <property type="entry name" value="Tetratricopeptide repeat domain"/>
    <property type="match status" value="2"/>
</dbReference>
<dbReference type="SMART" id="SM00028">
    <property type="entry name" value="TPR"/>
    <property type="match status" value="8"/>
</dbReference>
<dbReference type="RefSeq" id="WP_241715784.1">
    <property type="nucleotide sequence ID" value="NZ_JALBUF010000011.1"/>
</dbReference>
<dbReference type="SUPFAM" id="SSF48452">
    <property type="entry name" value="TPR-like"/>
    <property type="match status" value="3"/>
</dbReference>